<name>A0A922SMG0_SPOEX</name>
<evidence type="ECO:0000313" key="2">
    <source>
        <dbReference type="EMBL" id="KAH9642604.1"/>
    </source>
</evidence>
<dbReference type="AlphaFoldDB" id="A0A922SMG0"/>
<sequence length="356" mass="40401">NYLTLILCIYYFFRSDNMRINILSSIILILLANDSCADEQKKQNSLITTYDPGASSTVGSNLQNYGQISRNDKPPDRPIKFEDGPEGQELIDNNKVDSSLFLADISFDNEEDLSNNNHINDIRQNRKNTEKKIKFEENDDINDDIDDDQEDDDFQRSTGKVVFEENGTNEDDAIYADESERGKETVAKPIKFENQESRINIKNQETVTERVAFIDDSYQKQELFRKKTRKSRKPRYQTKQPSQDPTYPHSPYRESSYPNYQGAASGYPVPAHSALGFSYPGYPTPYPGTPLPTPLYPGGAFPTFLYPGYPTPSYPSYQYPPTNPGYGGNPPQSYQSQYPDGPRPQSNPIVYPTPAP</sequence>
<dbReference type="EMBL" id="JACEFF010000187">
    <property type="protein sequence ID" value="KAH9642604.1"/>
    <property type="molecule type" value="Genomic_DNA"/>
</dbReference>
<evidence type="ECO:0000313" key="3">
    <source>
        <dbReference type="Proteomes" id="UP000814243"/>
    </source>
</evidence>
<feature type="region of interest" description="Disordered" evidence="1">
    <location>
        <begin position="315"/>
        <end position="356"/>
    </location>
</feature>
<protein>
    <submittedName>
        <fullName evidence="2">Uncharacterized protein</fullName>
    </submittedName>
</protein>
<comment type="caution">
    <text evidence="2">The sequence shown here is derived from an EMBL/GenBank/DDBJ whole genome shotgun (WGS) entry which is preliminary data.</text>
</comment>
<feature type="compositionally biased region" description="Basic and acidic residues" evidence="1">
    <location>
        <begin position="70"/>
        <end position="83"/>
    </location>
</feature>
<evidence type="ECO:0000256" key="1">
    <source>
        <dbReference type="SAM" id="MobiDB-lite"/>
    </source>
</evidence>
<feature type="compositionally biased region" description="Basic residues" evidence="1">
    <location>
        <begin position="226"/>
        <end position="236"/>
    </location>
</feature>
<feature type="region of interest" description="Disordered" evidence="1">
    <location>
        <begin position="224"/>
        <end position="263"/>
    </location>
</feature>
<feature type="compositionally biased region" description="Polar residues" evidence="1">
    <location>
        <begin position="333"/>
        <end position="348"/>
    </location>
</feature>
<feature type="region of interest" description="Disordered" evidence="1">
    <location>
        <begin position="58"/>
        <end position="93"/>
    </location>
</feature>
<organism evidence="2 3">
    <name type="scientific">Spodoptera exigua</name>
    <name type="common">Beet armyworm</name>
    <name type="synonym">Noctua fulgens</name>
    <dbReference type="NCBI Taxonomy" id="7107"/>
    <lineage>
        <taxon>Eukaryota</taxon>
        <taxon>Metazoa</taxon>
        <taxon>Ecdysozoa</taxon>
        <taxon>Arthropoda</taxon>
        <taxon>Hexapoda</taxon>
        <taxon>Insecta</taxon>
        <taxon>Pterygota</taxon>
        <taxon>Neoptera</taxon>
        <taxon>Endopterygota</taxon>
        <taxon>Lepidoptera</taxon>
        <taxon>Glossata</taxon>
        <taxon>Ditrysia</taxon>
        <taxon>Noctuoidea</taxon>
        <taxon>Noctuidae</taxon>
        <taxon>Amphipyrinae</taxon>
        <taxon>Spodoptera</taxon>
    </lineage>
</organism>
<reference evidence="2" key="1">
    <citation type="journal article" date="2021" name="G3 (Bethesda)">
        <title>Genome and transcriptome analysis of the beet armyworm Spodoptera exigua reveals targets for pest control. .</title>
        <authorList>
            <person name="Simon S."/>
            <person name="Breeschoten T."/>
            <person name="Jansen H.J."/>
            <person name="Dirks R.P."/>
            <person name="Schranz M.E."/>
            <person name="Ros V.I.D."/>
        </authorList>
    </citation>
    <scope>NUCLEOTIDE SEQUENCE</scope>
    <source>
        <tissue evidence="2">Whole pupae</tissue>
    </source>
</reference>
<feature type="compositionally biased region" description="Polar residues" evidence="1">
    <location>
        <begin position="58"/>
        <end position="69"/>
    </location>
</feature>
<proteinExistence type="predicted"/>
<feature type="non-terminal residue" evidence="2">
    <location>
        <position position="1"/>
    </location>
</feature>
<dbReference type="Proteomes" id="UP000814243">
    <property type="component" value="Unassembled WGS sequence"/>
</dbReference>
<gene>
    <name evidence="2" type="ORF">HF086_011197</name>
</gene>
<accession>A0A922SMG0</accession>